<dbReference type="SUPFAM" id="SSF53474">
    <property type="entry name" value="alpha/beta-Hydrolases"/>
    <property type="match status" value="1"/>
</dbReference>
<evidence type="ECO:0000256" key="1">
    <source>
        <dbReference type="ARBA" id="ARBA00007920"/>
    </source>
</evidence>
<feature type="region of interest" description="Disordered" evidence="2">
    <location>
        <begin position="1"/>
        <end position="66"/>
    </location>
</feature>
<dbReference type="PANTHER" id="PTHR47842">
    <property type="entry name" value="EXPRESSED PROTEIN"/>
    <property type="match status" value="1"/>
</dbReference>
<evidence type="ECO:0000313" key="4">
    <source>
        <dbReference type="EMBL" id="POR39570.1"/>
    </source>
</evidence>
<comment type="similarity">
    <text evidence="1">Belongs to the putative lipase ROG1 family.</text>
</comment>
<reference evidence="4 5" key="1">
    <citation type="submission" date="2018-01" db="EMBL/GenBank/DDBJ databases">
        <title>Harnessing the power of phylogenomics to disentangle the directionality and signatures of interkingdom host jumping in the parasitic fungal genus Tolypocladium.</title>
        <authorList>
            <person name="Quandt C.A."/>
            <person name="Patterson W."/>
            <person name="Spatafora J.W."/>
        </authorList>
    </citation>
    <scope>NUCLEOTIDE SEQUENCE [LARGE SCALE GENOMIC DNA]</scope>
    <source>
        <strain evidence="4 5">NRBC 100945</strain>
    </source>
</reference>
<evidence type="ECO:0000256" key="2">
    <source>
        <dbReference type="SAM" id="MobiDB-lite"/>
    </source>
</evidence>
<feature type="compositionally biased region" description="Low complexity" evidence="2">
    <location>
        <begin position="55"/>
        <end position="66"/>
    </location>
</feature>
<sequence>MASPPPPLPPREPSVESLPVPHLRSPPGGRASPDHLGPDYGGSPSLGWLAADPRSSSTQSLVPSVSDSDPRRRLLVVYIHGFYGNDQSFRSFPAHVHSLLRTLLADSHVIHSKIYPRYKTYKAIEVARDNFSAWLEPHESPTTDVILVGHSMGGLLAGDVALMVRHSPPNHSPYRQQAFKHRILGTLSLDSPFLGLHPGIVVSGISSLFQPAPKPPEDNHAASATATSPLSSFEPTPYIDPRLDSSSSSMSSPPSRRDTDPYFDPPFWNDEPFREQPFFKRIMHFTTKHKSEGIFNAVRNHIVSHLEFGGCLADYRGLVSRYNKLRALEDVDELQAVSDGHPPAAYARVRFVNYYTLSSGRPKPPKPPPSAGGPSETDLARISQSDLDVTSQLEDGGAKSEAEAVSKPISMLEIEDEAQGAPESDISAPRISVEAPKNGEHDASADVNNDQPMNEEEKDTKETDARLDVTRISMLSMQDVDPVPMDHEDTAPAPQQPVQATQDHLDLPPIPDELPKPDLPDLEQYTDKEARKQAEKESKRLQKAYDQACKDRAKALREREKLLEKRRKRAQKEADKLNKDTLKEQQRWEKEQKKQEAAEAKHAAAAAAQDGEDGEDGVQGTVEEARALEAEKPKKMRKFCNLPGKTDGARDRTWVDVYMDGVDEVGAHCGLFVPGPHYDQLVGDVGSRIVGWVHDDMSKRAILGMG</sequence>
<dbReference type="AlphaFoldDB" id="A0A2S4LAV6"/>
<dbReference type="OrthoDB" id="3248508at2759"/>
<protein>
    <recommendedName>
        <fullName evidence="3">DUF676 domain-containing protein</fullName>
    </recommendedName>
</protein>
<dbReference type="Pfam" id="PF05057">
    <property type="entry name" value="DUF676"/>
    <property type="match status" value="1"/>
</dbReference>
<dbReference type="PANTHER" id="PTHR47842:SF3">
    <property type="entry name" value="DUF676 DOMAIN-CONTAINING PROTEIN"/>
    <property type="match status" value="1"/>
</dbReference>
<gene>
    <name evidence="4" type="ORF">TPAR_00243</name>
</gene>
<dbReference type="EMBL" id="PKSG01000030">
    <property type="protein sequence ID" value="POR39570.1"/>
    <property type="molecule type" value="Genomic_DNA"/>
</dbReference>
<feature type="compositionally biased region" description="Basic and acidic residues" evidence="2">
    <location>
        <begin position="513"/>
        <end position="540"/>
    </location>
</feature>
<keyword evidence="5" id="KW-1185">Reference proteome</keyword>
<dbReference type="Proteomes" id="UP000237481">
    <property type="component" value="Unassembled WGS sequence"/>
</dbReference>
<feature type="compositionally biased region" description="Low complexity" evidence="2">
    <location>
        <begin position="244"/>
        <end position="254"/>
    </location>
</feature>
<feature type="region of interest" description="Disordered" evidence="2">
    <location>
        <begin position="433"/>
        <end position="624"/>
    </location>
</feature>
<feature type="compositionally biased region" description="Basic and acidic residues" evidence="2">
    <location>
        <begin position="458"/>
        <end position="469"/>
    </location>
</feature>
<dbReference type="InterPro" id="IPR029058">
    <property type="entry name" value="AB_hydrolase_fold"/>
</dbReference>
<dbReference type="InterPro" id="IPR007751">
    <property type="entry name" value="DUF676_lipase-like"/>
</dbReference>
<proteinExistence type="inferred from homology"/>
<evidence type="ECO:0000313" key="5">
    <source>
        <dbReference type="Proteomes" id="UP000237481"/>
    </source>
</evidence>
<comment type="caution">
    <text evidence="4">The sequence shown here is derived from an EMBL/GenBank/DDBJ whole genome shotgun (WGS) entry which is preliminary data.</text>
</comment>
<feature type="compositionally biased region" description="Basic and acidic residues" evidence="2">
    <location>
        <begin position="548"/>
        <end position="563"/>
    </location>
</feature>
<feature type="region of interest" description="Disordered" evidence="2">
    <location>
        <begin position="212"/>
        <end position="266"/>
    </location>
</feature>
<feature type="region of interest" description="Disordered" evidence="2">
    <location>
        <begin position="358"/>
        <end position="410"/>
    </location>
</feature>
<feature type="compositionally biased region" description="Basic and acidic residues" evidence="2">
    <location>
        <begin position="571"/>
        <end position="602"/>
    </location>
</feature>
<feature type="compositionally biased region" description="Polar residues" evidence="2">
    <location>
        <begin position="382"/>
        <end position="393"/>
    </location>
</feature>
<evidence type="ECO:0000259" key="3">
    <source>
        <dbReference type="Pfam" id="PF05057"/>
    </source>
</evidence>
<organism evidence="4 5">
    <name type="scientific">Tolypocladium paradoxum</name>
    <dbReference type="NCBI Taxonomy" id="94208"/>
    <lineage>
        <taxon>Eukaryota</taxon>
        <taxon>Fungi</taxon>
        <taxon>Dikarya</taxon>
        <taxon>Ascomycota</taxon>
        <taxon>Pezizomycotina</taxon>
        <taxon>Sordariomycetes</taxon>
        <taxon>Hypocreomycetidae</taxon>
        <taxon>Hypocreales</taxon>
        <taxon>Ophiocordycipitaceae</taxon>
        <taxon>Tolypocladium</taxon>
    </lineage>
</organism>
<accession>A0A2S4LAV6</accession>
<feature type="domain" description="DUF676" evidence="3">
    <location>
        <begin position="75"/>
        <end position="196"/>
    </location>
</feature>
<name>A0A2S4LAV6_9HYPO</name>
<dbReference type="Gene3D" id="3.40.50.1820">
    <property type="entry name" value="alpha/beta hydrolase"/>
    <property type="match status" value="1"/>
</dbReference>
<dbReference type="STRING" id="94208.A0A2S4LAV6"/>
<feature type="compositionally biased region" description="Pro residues" evidence="2">
    <location>
        <begin position="1"/>
        <end position="12"/>
    </location>
</feature>
<feature type="compositionally biased region" description="Low complexity" evidence="2">
    <location>
        <begin position="221"/>
        <end position="232"/>
    </location>
</feature>
<feature type="compositionally biased region" description="Low complexity" evidence="2">
    <location>
        <begin position="491"/>
        <end position="500"/>
    </location>
</feature>